<sequence>MEWNGMEVVRSSEVEIEVEVEVEVEIGWVGGWFTFCTNFASHTIAYHRIPSYRITSRRSIIYATWIESHLIILNHIKPNQTKPKHIHHITSHPITSLPSLLTPHHDAHANAPAPDEFPRPVPENAGAGRGRGVRHPNGRGDPERAGAERALLRSEWEFDVPERGGAEPGFAGGQGAGCGGERLVAVAEAPRGVYAECGSECVELEAGGSECCGGYLGHETWQLPVRSDLIRWSRFSLR</sequence>
<name>A0A5M9JEH6_MONFR</name>
<evidence type="ECO:0000313" key="3">
    <source>
        <dbReference type="Proteomes" id="UP000322873"/>
    </source>
</evidence>
<gene>
    <name evidence="2" type="ORF">EYC84_008163</name>
</gene>
<dbReference type="AlphaFoldDB" id="A0A5M9JEH6"/>
<feature type="region of interest" description="Disordered" evidence="1">
    <location>
        <begin position="104"/>
        <end position="145"/>
    </location>
</feature>
<evidence type="ECO:0000256" key="1">
    <source>
        <dbReference type="SAM" id="MobiDB-lite"/>
    </source>
</evidence>
<evidence type="ECO:0000313" key="2">
    <source>
        <dbReference type="EMBL" id="KAA8567691.1"/>
    </source>
</evidence>
<proteinExistence type="predicted"/>
<dbReference type="Proteomes" id="UP000322873">
    <property type="component" value="Unassembled WGS sequence"/>
</dbReference>
<dbReference type="EMBL" id="VICG01000010">
    <property type="protein sequence ID" value="KAA8567691.1"/>
    <property type="molecule type" value="Genomic_DNA"/>
</dbReference>
<protein>
    <submittedName>
        <fullName evidence="2">Uncharacterized protein</fullName>
    </submittedName>
</protein>
<keyword evidence="3" id="KW-1185">Reference proteome</keyword>
<comment type="caution">
    <text evidence="2">The sequence shown here is derived from an EMBL/GenBank/DDBJ whole genome shotgun (WGS) entry which is preliminary data.</text>
</comment>
<accession>A0A5M9JEH6</accession>
<reference evidence="2 3" key="1">
    <citation type="submission" date="2019-06" db="EMBL/GenBank/DDBJ databases">
        <title>Genome Sequence of the Brown Rot Fungal Pathogen Monilinia fructicola.</title>
        <authorList>
            <person name="De Miccolis Angelini R.M."/>
            <person name="Landi L."/>
            <person name="Abate D."/>
            <person name="Pollastro S."/>
            <person name="Romanazzi G."/>
            <person name="Faretra F."/>
        </authorList>
    </citation>
    <scope>NUCLEOTIDE SEQUENCE [LARGE SCALE GENOMIC DNA]</scope>
    <source>
        <strain evidence="2 3">Mfrc123</strain>
    </source>
</reference>
<organism evidence="2 3">
    <name type="scientific">Monilinia fructicola</name>
    <name type="common">Brown rot fungus</name>
    <name type="synonym">Ciboria fructicola</name>
    <dbReference type="NCBI Taxonomy" id="38448"/>
    <lineage>
        <taxon>Eukaryota</taxon>
        <taxon>Fungi</taxon>
        <taxon>Dikarya</taxon>
        <taxon>Ascomycota</taxon>
        <taxon>Pezizomycotina</taxon>
        <taxon>Leotiomycetes</taxon>
        <taxon>Helotiales</taxon>
        <taxon>Sclerotiniaceae</taxon>
        <taxon>Monilinia</taxon>
    </lineage>
</organism>